<keyword evidence="7" id="KW-0611">Plant defense</keyword>
<dbReference type="EMBL" id="JACGWO010000001">
    <property type="protein sequence ID" value="KAK4438525.1"/>
    <property type="molecule type" value="Genomic_DNA"/>
</dbReference>
<sequence>MDDVWDTEVWDYVKRLVPKDNNGSRIMLTSRLEDVAIYVNSNGSIHRVRFLSTTESWNLLHKMVFERECCPPELENLGKNIAESCHGLPLGVVVTGGLLSKANNTWEYWKNVAESVNSFATTNDNRCLEILSMSYNHLPHHLKACFLYMGVFPGDYKIPVSKLIKLRVAEGFIKTTGSKSLEEAAEEYLEDLVRRNLILACQKRSNGKIKRCSIHDLVRDMCIREAKEEKFLHFINS</sequence>
<dbReference type="GO" id="GO:0005524">
    <property type="term" value="F:ATP binding"/>
    <property type="evidence" value="ECO:0007669"/>
    <property type="project" value="UniProtKB-KW"/>
</dbReference>
<evidence type="ECO:0000259" key="9">
    <source>
        <dbReference type="Pfam" id="PF00931"/>
    </source>
</evidence>
<keyword evidence="12" id="KW-1185">Reference proteome</keyword>
<dbReference type="GO" id="GO:0098542">
    <property type="term" value="P:defense response to other organism"/>
    <property type="evidence" value="ECO:0007669"/>
    <property type="project" value="TreeGrafter"/>
</dbReference>
<dbReference type="InterPro" id="IPR027417">
    <property type="entry name" value="P-loop_NTPase"/>
</dbReference>
<keyword evidence="8" id="KW-0067">ATP-binding</keyword>
<dbReference type="Gene3D" id="1.10.10.10">
    <property type="entry name" value="Winged helix-like DNA-binding domain superfamily/Winged helix DNA-binding domain"/>
    <property type="match status" value="1"/>
</dbReference>
<evidence type="ECO:0000259" key="10">
    <source>
        <dbReference type="Pfam" id="PF23559"/>
    </source>
</evidence>
<accession>A0AAE1YXD2</accession>
<dbReference type="GO" id="GO:0043531">
    <property type="term" value="F:ADP binding"/>
    <property type="evidence" value="ECO:0007669"/>
    <property type="project" value="InterPro"/>
</dbReference>
<organism evidence="11 12">
    <name type="scientific">Sesamum alatum</name>
    <dbReference type="NCBI Taxonomy" id="300844"/>
    <lineage>
        <taxon>Eukaryota</taxon>
        <taxon>Viridiplantae</taxon>
        <taxon>Streptophyta</taxon>
        <taxon>Embryophyta</taxon>
        <taxon>Tracheophyta</taxon>
        <taxon>Spermatophyta</taxon>
        <taxon>Magnoliopsida</taxon>
        <taxon>eudicotyledons</taxon>
        <taxon>Gunneridae</taxon>
        <taxon>Pentapetalae</taxon>
        <taxon>asterids</taxon>
        <taxon>lamiids</taxon>
        <taxon>Lamiales</taxon>
        <taxon>Pedaliaceae</taxon>
        <taxon>Sesamum</taxon>
    </lineage>
</organism>
<protein>
    <submittedName>
        <fullName evidence="11">Disease resistance RPP13-like protein 3</fullName>
    </submittedName>
</protein>
<keyword evidence="5" id="KW-0677">Repeat</keyword>
<evidence type="ECO:0000313" key="11">
    <source>
        <dbReference type="EMBL" id="KAK4438525.1"/>
    </source>
</evidence>
<reference evidence="11" key="2">
    <citation type="journal article" date="2024" name="Plant">
        <title>Genomic evolution and insights into agronomic trait innovations of Sesamum species.</title>
        <authorList>
            <person name="Miao H."/>
            <person name="Wang L."/>
            <person name="Qu L."/>
            <person name="Liu H."/>
            <person name="Sun Y."/>
            <person name="Le M."/>
            <person name="Wang Q."/>
            <person name="Wei S."/>
            <person name="Zheng Y."/>
            <person name="Lin W."/>
            <person name="Duan Y."/>
            <person name="Cao H."/>
            <person name="Xiong S."/>
            <person name="Wang X."/>
            <person name="Wei L."/>
            <person name="Li C."/>
            <person name="Ma Q."/>
            <person name="Ju M."/>
            <person name="Zhao R."/>
            <person name="Li G."/>
            <person name="Mu C."/>
            <person name="Tian Q."/>
            <person name="Mei H."/>
            <person name="Zhang T."/>
            <person name="Gao T."/>
            <person name="Zhang H."/>
        </authorList>
    </citation>
    <scope>NUCLEOTIDE SEQUENCE</scope>
    <source>
        <strain evidence="11">3651</strain>
    </source>
</reference>
<dbReference type="InterPro" id="IPR042197">
    <property type="entry name" value="Apaf_helical"/>
</dbReference>
<feature type="domain" description="NB-ARC" evidence="9">
    <location>
        <begin position="1"/>
        <end position="68"/>
    </location>
</feature>
<dbReference type="Pfam" id="PF00931">
    <property type="entry name" value="NB-ARC"/>
    <property type="match status" value="1"/>
</dbReference>
<evidence type="ECO:0000256" key="6">
    <source>
        <dbReference type="ARBA" id="ARBA00022741"/>
    </source>
</evidence>
<evidence type="ECO:0000256" key="3">
    <source>
        <dbReference type="ARBA" id="ARBA00022490"/>
    </source>
</evidence>
<dbReference type="Gene3D" id="1.10.8.430">
    <property type="entry name" value="Helical domain of apoptotic protease-activating factors"/>
    <property type="match status" value="1"/>
</dbReference>
<name>A0AAE1YXD2_9LAMI</name>
<dbReference type="InterPro" id="IPR058922">
    <property type="entry name" value="WHD_DRP"/>
</dbReference>
<evidence type="ECO:0000256" key="1">
    <source>
        <dbReference type="ARBA" id="ARBA00004496"/>
    </source>
</evidence>
<dbReference type="InterPro" id="IPR036388">
    <property type="entry name" value="WH-like_DNA-bd_sf"/>
</dbReference>
<comment type="subcellular location">
    <subcellularLocation>
        <location evidence="1">Cytoplasm</location>
    </subcellularLocation>
</comment>
<evidence type="ECO:0000256" key="5">
    <source>
        <dbReference type="ARBA" id="ARBA00022737"/>
    </source>
</evidence>
<proteinExistence type="inferred from homology"/>
<dbReference type="Pfam" id="PF23559">
    <property type="entry name" value="WHD_DRP"/>
    <property type="match status" value="1"/>
</dbReference>
<dbReference type="PANTHER" id="PTHR23155">
    <property type="entry name" value="DISEASE RESISTANCE PROTEIN RP"/>
    <property type="match status" value="1"/>
</dbReference>
<evidence type="ECO:0000256" key="8">
    <source>
        <dbReference type="ARBA" id="ARBA00022840"/>
    </source>
</evidence>
<dbReference type="GO" id="GO:0005737">
    <property type="term" value="C:cytoplasm"/>
    <property type="evidence" value="ECO:0007669"/>
    <property type="project" value="UniProtKB-SubCell"/>
</dbReference>
<feature type="domain" description="Disease resistance protein winged helix" evidence="10">
    <location>
        <begin position="151"/>
        <end position="221"/>
    </location>
</feature>
<dbReference type="FunFam" id="1.10.10.10:FF:000322">
    <property type="entry name" value="Probable disease resistance protein At1g63360"/>
    <property type="match status" value="1"/>
</dbReference>
<evidence type="ECO:0000256" key="4">
    <source>
        <dbReference type="ARBA" id="ARBA00022614"/>
    </source>
</evidence>
<reference evidence="11" key="1">
    <citation type="submission" date="2020-06" db="EMBL/GenBank/DDBJ databases">
        <authorList>
            <person name="Li T."/>
            <person name="Hu X."/>
            <person name="Zhang T."/>
            <person name="Song X."/>
            <person name="Zhang H."/>
            <person name="Dai N."/>
            <person name="Sheng W."/>
            <person name="Hou X."/>
            <person name="Wei L."/>
        </authorList>
    </citation>
    <scope>NUCLEOTIDE SEQUENCE</scope>
    <source>
        <strain evidence="11">3651</strain>
        <tissue evidence="11">Leaf</tissue>
    </source>
</reference>
<dbReference type="Proteomes" id="UP001293254">
    <property type="component" value="Unassembled WGS sequence"/>
</dbReference>
<dbReference type="Gene3D" id="3.40.50.300">
    <property type="entry name" value="P-loop containing nucleotide triphosphate hydrolases"/>
    <property type="match status" value="1"/>
</dbReference>
<comment type="caution">
    <text evidence="11">The sequence shown here is derived from an EMBL/GenBank/DDBJ whole genome shotgun (WGS) entry which is preliminary data.</text>
</comment>
<evidence type="ECO:0000256" key="2">
    <source>
        <dbReference type="ARBA" id="ARBA00008894"/>
    </source>
</evidence>
<gene>
    <name evidence="11" type="ORF">Salat_0186900</name>
</gene>
<keyword evidence="3" id="KW-0963">Cytoplasm</keyword>
<dbReference type="InterPro" id="IPR002182">
    <property type="entry name" value="NB-ARC"/>
</dbReference>
<keyword evidence="6" id="KW-0547">Nucleotide-binding</keyword>
<dbReference type="SUPFAM" id="SSF52540">
    <property type="entry name" value="P-loop containing nucleoside triphosphate hydrolases"/>
    <property type="match status" value="1"/>
</dbReference>
<comment type="similarity">
    <text evidence="2">Belongs to the disease resistance NB-LRR family.</text>
</comment>
<dbReference type="PANTHER" id="PTHR23155:SF1152">
    <property type="entry name" value="AAA+ ATPASE DOMAIN-CONTAINING PROTEIN"/>
    <property type="match status" value="1"/>
</dbReference>
<evidence type="ECO:0000313" key="12">
    <source>
        <dbReference type="Proteomes" id="UP001293254"/>
    </source>
</evidence>
<keyword evidence="4" id="KW-0433">Leucine-rich repeat</keyword>
<dbReference type="InterPro" id="IPR044974">
    <property type="entry name" value="Disease_R_plants"/>
</dbReference>
<dbReference type="AlphaFoldDB" id="A0AAE1YXD2"/>
<evidence type="ECO:0000256" key="7">
    <source>
        <dbReference type="ARBA" id="ARBA00022821"/>
    </source>
</evidence>